<dbReference type="PANTHER" id="PTHR43178">
    <property type="entry name" value="DIHYDROLIPOAMIDE ACETYLTRANSFERASE COMPONENT OF PYRUVATE DEHYDROGENASE COMPLEX"/>
    <property type="match status" value="1"/>
</dbReference>
<proteinExistence type="predicted"/>
<evidence type="ECO:0000256" key="2">
    <source>
        <dbReference type="ARBA" id="ARBA00022679"/>
    </source>
</evidence>
<comment type="caution">
    <text evidence="5">The sequence shown here is derived from an EMBL/GenBank/DDBJ whole genome shotgun (WGS) entry which is preliminary data.</text>
</comment>
<dbReference type="GO" id="GO:0005737">
    <property type="term" value="C:cytoplasm"/>
    <property type="evidence" value="ECO:0007669"/>
    <property type="project" value="TreeGrafter"/>
</dbReference>
<accession>X1B7T2</accession>
<reference evidence="5" key="1">
    <citation type="journal article" date="2014" name="Front. Microbiol.">
        <title>High frequency of phylogenetically diverse reductive dehalogenase-homologous genes in deep subseafloor sedimentary metagenomes.</title>
        <authorList>
            <person name="Kawai M."/>
            <person name="Futagami T."/>
            <person name="Toyoda A."/>
            <person name="Takaki Y."/>
            <person name="Nishi S."/>
            <person name="Hori S."/>
            <person name="Arai W."/>
            <person name="Tsubouchi T."/>
            <person name="Morono Y."/>
            <person name="Uchiyama I."/>
            <person name="Ito T."/>
            <person name="Fujiyama A."/>
            <person name="Inagaki F."/>
            <person name="Takami H."/>
        </authorList>
    </citation>
    <scope>NUCLEOTIDE SEQUENCE</scope>
    <source>
        <strain evidence="5">Expedition CK06-06</strain>
    </source>
</reference>
<evidence type="ECO:0000313" key="5">
    <source>
        <dbReference type="EMBL" id="GAG91170.1"/>
    </source>
</evidence>
<evidence type="ECO:0000256" key="1">
    <source>
        <dbReference type="ARBA" id="ARBA00001938"/>
    </source>
</evidence>
<dbReference type="AlphaFoldDB" id="X1B7T2"/>
<sequence length="241" mass="27208">MYSQQNKKIKLNMLRKTLIKNLEKSINVASQSTVTIEIDMSNLVSAKNILSERLLKSGKEIKLSYLPMFIYIISRVLARHPFLNSKLDSYGNEIIIEKDINIGFAVAIERRGLPGILLPVIRNADKKKLFELISVIKELAKNATMGKISSEEMSGGTFSISSVGRYQVDFIQPLLNYPEGAILGITRIKEKPIVKEGKIQISPISNFCITVDHRIIDGVSTYHFLEDLKKTIEEIELKNID</sequence>
<feature type="domain" description="2-oxoacid dehydrogenase acyltransferase catalytic" evidence="4">
    <location>
        <begin position="4"/>
        <end position="236"/>
    </location>
</feature>
<organism evidence="5">
    <name type="scientific">marine sediment metagenome</name>
    <dbReference type="NCBI Taxonomy" id="412755"/>
    <lineage>
        <taxon>unclassified sequences</taxon>
        <taxon>metagenomes</taxon>
        <taxon>ecological metagenomes</taxon>
    </lineage>
</organism>
<dbReference type="InterPro" id="IPR001078">
    <property type="entry name" value="2-oxoacid_DH_actylTfrase"/>
</dbReference>
<dbReference type="EMBL" id="BART01027241">
    <property type="protein sequence ID" value="GAG91170.1"/>
    <property type="molecule type" value="Genomic_DNA"/>
</dbReference>
<dbReference type="InterPro" id="IPR023213">
    <property type="entry name" value="CAT-like_dom_sf"/>
</dbReference>
<dbReference type="PANTHER" id="PTHR43178:SF5">
    <property type="entry name" value="LIPOAMIDE ACYLTRANSFERASE COMPONENT OF BRANCHED-CHAIN ALPHA-KETO ACID DEHYDROGENASE COMPLEX, MITOCHONDRIAL"/>
    <property type="match status" value="1"/>
</dbReference>
<dbReference type="GO" id="GO:0031405">
    <property type="term" value="F:lipoic acid binding"/>
    <property type="evidence" value="ECO:0007669"/>
    <property type="project" value="TreeGrafter"/>
</dbReference>
<comment type="cofactor">
    <cofactor evidence="1">
        <name>(R)-lipoate</name>
        <dbReference type="ChEBI" id="CHEBI:83088"/>
    </cofactor>
</comment>
<keyword evidence="3" id="KW-0012">Acyltransferase</keyword>
<protein>
    <recommendedName>
        <fullName evidence="4">2-oxoacid dehydrogenase acyltransferase catalytic domain-containing protein</fullName>
    </recommendedName>
</protein>
<dbReference type="InterPro" id="IPR050743">
    <property type="entry name" value="2-oxoacid_DH_E2_comp"/>
</dbReference>
<gene>
    <name evidence="5" type="ORF">S01H4_48332</name>
</gene>
<evidence type="ECO:0000256" key="3">
    <source>
        <dbReference type="ARBA" id="ARBA00023315"/>
    </source>
</evidence>
<dbReference type="Pfam" id="PF00198">
    <property type="entry name" value="2-oxoacid_dh"/>
    <property type="match status" value="1"/>
</dbReference>
<dbReference type="Gene3D" id="3.30.559.10">
    <property type="entry name" value="Chloramphenicol acetyltransferase-like domain"/>
    <property type="match status" value="1"/>
</dbReference>
<dbReference type="SUPFAM" id="SSF52777">
    <property type="entry name" value="CoA-dependent acyltransferases"/>
    <property type="match status" value="1"/>
</dbReference>
<dbReference type="GO" id="GO:0016407">
    <property type="term" value="F:acetyltransferase activity"/>
    <property type="evidence" value="ECO:0007669"/>
    <property type="project" value="TreeGrafter"/>
</dbReference>
<evidence type="ECO:0000259" key="4">
    <source>
        <dbReference type="Pfam" id="PF00198"/>
    </source>
</evidence>
<keyword evidence="2" id="KW-0808">Transferase</keyword>
<name>X1B7T2_9ZZZZ</name>